<evidence type="ECO:0000256" key="4">
    <source>
        <dbReference type="ARBA" id="ARBA00022842"/>
    </source>
</evidence>
<dbReference type="SFLD" id="SFLDS00005">
    <property type="entry name" value="Isoprenoid_Synthase_Type_I"/>
    <property type="match status" value="1"/>
</dbReference>
<dbReference type="Proteomes" id="UP001314205">
    <property type="component" value="Unassembled WGS sequence"/>
</dbReference>
<dbReference type="SUPFAM" id="SSF48576">
    <property type="entry name" value="Terpenoid synthases"/>
    <property type="match status" value="1"/>
</dbReference>
<dbReference type="GO" id="GO:0004337">
    <property type="term" value="F:(2E,6E)-farnesyl diphosphate synthase activity"/>
    <property type="evidence" value="ECO:0007669"/>
    <property type="project" value="TreeGrafter"/>
</dbReference>
<evidence type="ECO:0000313" key="7">
    <source>
        <dbReference type="EMBL" id="CAK1584369.1"/>
    </source>
</evidence>
<dbReference type="PANTHER" id="PTHR11525:SF0">
    <property type="entry name" value="FARNESYL PYROPHOSPHATE SYNTHASE"/>
    <property type="match status" value="1"/>
</dbReference>
<comment type="caution">
    <text evidence="7">The sequence shown here is derived from an EMBL/GenBank/DDBJ whole genome shotgun (WGS) entry which is preliminary data.</text>
</comment>
<keyword evidence="4" id="KW-0460">Magnesium</keyword>
<dbReference type="GO" id="GO:0045337">
    <property type="term" value="P:farnesyl diphosphate biosynthetic process"/>
    <property type="evidence" value="ECO:0007669"/>
    <property type="project" value="TreeGrafter"/>
</dbReference>
<protein>
    <recommendedName>
        <fullName evidence="9">Farnesyl pyrophosphate synthase</fullName>
    </recommendedName>
</protein>
<evidence type="ECO:0000256" key="3">
    <source>
        <dbReference type="ARBA" id="ARBA00022723"/>
    </source>
</evidence>
<evidence type="ECO:0000256" key="1">
    <source>
        <dbReference type="ARBA" id="ARBA00001946"/>
    </source>
</evidence>
<dbReference type="InterPro" id="IPR039702">
    <property type="entry name" value="FPS1-like"/>
</dbReference>
<comment type="pathway">
    <text evidence="5">Pheromone biosynthesis.</text>
</comment>
<evidence type="ECO:0000256" key="6">
    <source>
        <dbReference type="RuleBase" id="RU004466"/>
    </source>
</evidence>
<dbReference type="Pfam" id="PF00348">
    <property type="entry name" value="polyprenyl_synt"/>
    <property type="match status" value="1"/>
</dbReference>
<keyword evidence="3" id="KW-0479">Metal-binding</keyword>
<name>A0AAV1KP53_9NEOP</name>
<dbReference type="InterPro" id="IPR000092">
    <property type="entry name" value="Polyprenyl_synt"/>
</dbReference>
<proteinExistence type="inferred from homology"/>
<evidence type="ECO:0000256" key="2">
    <source>
        <dbReference type="ARBA" id="ARBA00022679"/>
    </source>
</evidence>
<keyword evidence="8" id="KW-1185">Reference proteome</keyword>
<evidence type="ECO:0000256" key="5">
    <source>
        <dbReference type="ARBA" id="ARBA00033740"/>
    </source>
</evidence>
<organism evidence="7 8">
    <name type="scientific">Parnassius mnemosyne</name>
    <name type="common">clouded apollo</name>
    <dbReference type="NCBI Taxonomy" id="213953"/>
    <lineage>
        <taxon>Eukaryota</taxon>
        <taxon>Metazoa</taxon>
        <taxon>Ecdysozoa</taxon>
        <taxon>Arthropoda</taxon>
        <taxon>Hexapoda</taxon>
        <taxon>Insecta</taxon>
        <taxon>Pterygota</taxon>
        <taxon>Neoptera</taxon>
        <taxon>Endopterygota</taxon>
        <taxon>Lepidoptera</taxon>
        <taxon>Glossata</taxon>
        <taxon>Ditrysia</taxon>
        <taxon>Papilionoidea</taxon>
        <taxon>Papilionidae</taxon>
        <taxon>Parnassiinae</taxon>
        <taxon>Parnassini</taxon>
        <taxon>Parnassius</taxon>
        <taxon>Driopa</taxon>
    </lineage>
</organism>
<comment type="similarity">
    <text evidence="6">Belongs to the FPP/GGPP synthase family.</text>
</comment>
<reference evidence="7 8" key="1">
    <citation type="submission" date="2023-11" db="EMBL/GenBank/DDBJ databases">
        <authorList>
            <person name="Hedman E."/>
            <person name="Englund M."/>
            <person name="Stromberg M."/>
            <person name="Nyberg Akerstrom W."/>
            <person name="Nylinder S."/>
            <person name="Jareborg N."/>
            <person name="Kallberg Y."/>
            <person name="Kronander E."/>
        </authorList>
    </citation>
    <scope>NUCLEOTIDE SEQUENCE [LARGE SCALE GENOMIC DNA]</scope>
</reference>
<dbReference type="EMBL" id="CAVLGL010000068">
    <property type="protein sequence ID" value="CAK1584369.1"/>
    <property type="molecule type" value="Genomic_DNA"/>
</dbReference>
<gene>
    <name evidence="7" type="ORF">PARMNEM_LOCUS5634</name>
</gene>
<evidence type="ECO:0000313" key="8">
    <source>
        <dbReference type="Proteomes" id="UP001314205"/>
    </source>
</evidence>
<comment type="cofactor">
    <cofactor evidence="1">
        <name>Mg(2+)</name>
        <dbReference type="ChEBI" id="CHEBI:18420"/>
    </cofactor>
</comment>
<sequence length="311" mass="36070">MIGRKPVQGEFMAFAYETLEKPEVISKELLKKMQVITCTVEMVQTYFFFWDDFEDGGRIRCGKPCWHLRPDTGSLALNDACIMRSFIEELVRQNFTAELCDNILRIYNGIYFIGAIGQYLDTIAARSNNYDNFTREQYNATNVMKSSFFSVKSPILLGLALANKLSEESCNHVDNVCDDIGVLVQIHNDLIDVFNIDGSVTGKNGTDIQERKCSWVAVAVLEKCNTEQRRIFEENYGSWDPKKIDSIRKLYEELDILQLYKQEEKARYETFLKKVNALPKNATPSADFFYKFYDLFQTYTRDITCLMYDKH</sequence>
<keyword evidence="2 6" id="KW-0808">Transferase</keyword>
<dbReference type="GO" id="GO:0046872">
    <property type="term" value="F:metal ion binding"/>
    <property type="evidence" value="ECO:0007669"/>
    <property type="project" value="UniProtKB-KW"/>
</dbReference>
<dbReference type="InterPro" id="IPR008949">
    <property type="entry name" value="Isoprenoid_synthase_dom_sf"/>
</dbReference>
<dbReference type="GO" id="GO:0005737">
    <property type="term" value="C:cytoplasm"/>
    <property type="evidence" value="ECO:0007669"/>
    <property type="project" value="TreeGrafter"/>
</dbReference>
<evidence type="ECO:0008006" key="9">
    <source>
        <dbReference type="Google" id="ProtNLM"/>
    </source>
</evidence>
<dbReference type="GO" id="GO:0004161">
    <property type="term" value="F:dimethylallyltranstransferase activity"/>
    <property type="evidence" value="ECO:0007669"/>
    <property type="project" value="TreeGrafter"/>
</dbReference>
<dbReference type="GO" id="GO:0042811">
    <property type="term" value="P:pheromone biosynthetic process"/>
    <property type="evidence" value="ECO:0007669"/>
    <property type="project" value="UniProtKB-ARBA"/>
</dbReference>
<dbReference type="CDD" id="cd00867">
    <property type="entry name" value="Trans_IPPS"/>
    <property type="match status" value="1"/>
</dbReference>
<dbReference type="PANTHER" id="PTHR11525">
    <property type="entry name" value="FARNESYL-PYROPHOSPHATE SYNTHETASE"/>
    <property type="match status" value="1"/>
</dbReference>
<dbReference type="AlphaFoldDB" id="A0AAV1KP53"/>
<dbReference type="Gene3D" id="1.10.600.10">
    <property type="entry name" value="Farnesyl Diphosphate Synthase"/>
    <property type="match status" value="1"/>
</dbReference>
<accession>A0AAV1KP53</accession>